<keyword evidence="3" id="KW-1185">Reference proteome</keyword>
<feature type="transmembrane region" description="Helical" evidence="1">
    <location>
        <begin position="84"/>
        <end position="103"/>
    </location>
</feature>
<protein>
    <submittedName>
        <fullName evidence="2">Uncharacterized protein</fullName>
    </submittedName>
</protein>
<accession>A0A2Z6E4N0</accession>
<reference evidence="3" key="2">
    <citation type="submission" date="2018-06" db="EMBL/GenBank/DDBJ databases">
        <title>Genome sequence of Rhodanobacteraceae bacterium strain Dysh456.</title>
        <authorList>
            <person name="Fukui M."/>
        </authorList>
    </citation>
    <scope>NUCLEOTIDE SEQUENCE [LARGE SCALE GENOMIC DNA]</scope>
    <source>
        <strain evidence="3">Dysh456</strain>
    </source>
</reference>
<organism evidence="2 3">
    <name type="scientific">Aerosticca soli</name>
    <dbReference type="NCBI Taxonomy" id="2010829"/>
    <lineage>
        <taxon>Bacteria</taxon>
        <taxon>Pseudomonadati</taxon>
        <taxon>Pseudomonadota</taxon>
        <taxon>Gammaproteobacteria</taxon>
        <taxon>Lysobacterales</taxon>
        <taxon>Rhodanobacteraceae</taxon>
        <taxon>Aerosticca</taxon>
    </lineage>
</organism>
<dbReference type="EMBL" id="AP018560">
    <property type="protein sequence ID" value="BBD80040.1"/>
    <property type="molecule type" value="Genomic_DNA"/>
</dbReference>
<keyword evidence="1" id="KW-0812">Transmembrane</keyword>
<dbReference type="Proteomes" id="UP000270530">
    <property type="component" value="Chromosome"/>
</dbReference>
<feature type="transmembrane region" description="Helical" evidence="1">
    <location>
        <begin position="6"/>
        <end position="24"/>
    </location>
</feature>
<gene>
    <name evidence="2" type="ORF">ALSL_1383</name>
</gene>
<dbReference type="OrthoDB" id="5958251at2"/>
<proteinExistence type="predicted"/>
<evidence type="ECO:0000313" key="2">
    <source>
        <dbReference type="EMBL" id="BBD80040.1"/>
    </source>
</evidence>
<name>A0A2Z6E4N0_9GAMM</name>
<keyword evidence="1" id="KW-0472">Membrane</keyword>
<dbReference type="RefSeq" id="WP_126537704.1">
    <property type="nucleotide sequence ID" value="NZ_AP018560.1"/>
</dbReference>
<reference evidence="3" key="1">
    <citation type="submission" date="2018-04" db="EMBL/GenBank/DDBJ databases">
        <authorList>
            <person name="Watanabe M."/>
            <person name="Kojima H."/>
        </authorList>
    </citation>
    <scope>NUCLEOTIDE SEQUENCE [LARGE SCALE GENOMIC DNA]</scope>
    <source>
        <strain evidence="3">Dysh456</strain>
    </source>
</reference>
<dbReference type="KEGG" id="rbd:ALSL_1383"/>
<sequence length="106" mass="12452">MIAALLYLALLAAVVVCFVLYYFAQYRMACRLRDQHPRQWQIIAGSNLFSTWLRLQRALRGTRPPLPQLLEDAELGRWYRIWRASLWLAWIGLLAALAVQWLATHR</sequence>
<dbReference type="AlphaFoldDB" id="A0A2Z6E4N0"/>
<keyword evidence="1" id="KW-1133">Transmembrane helix</keyword>
<evidence type="ECO:0000313" key="3">
    <source>
        <dbReference type="Proteomes" id="UP000270530"/>
    </source>
</evidence>
<evidence type="ECO:0000256" key="1">
    <source>
        <dbReference type="SAM" id="Phobius"/>
    </source>
</evidence>